<dbReference type="InterPro" id="IPR009027">
    <property type="entry name" value="Ribosomal_bL9/RNase_H1_N"/>
</dbReference>
<evidence type="ECO:0000313" key="11">
    <source>
        <dbReference type="Proteomes" id="UP000031465"/>
    </source>
</evidence>
<keyword evidence="5 7" id="KW-0687">Ribonucleoprotein</keyword>
<keyword evidence="2 7" id="KW-0699">rRNA-binding</keyword>
<dbReference type="InterPro" id="IPR020070">
    <property type="entry name" value="Ribosomal_bL9_N"/>
</dbReference>
<keyword evidence="3 7" id="KW-0694">RNA-binding</keyword>
<keyword evidence="4 7" id="KW-0689">Ribosomal protein</keyword>
<dbReference type="GO" id="GO:0005840">
    <property type="term" value="C:ribosome"/>
    <property type="evidence" value="ECO:0007669"/>
    <property type="project" value="UniProtKB-KW"/>
</dbReference>
<dbReference type="InterPro" id="IPR020069">
    <property type="entry name" value="Ribosomal_bL9_C"/>
</dbReference>
<evidence type="ECO:0000313" key="10">
    <source>
        <dbReference type="EMBL" id="KIC71856.1"/>
    </source>
</evidence>
<evidence type="ECO:0000256" key="5">
    <source>
        <dbReference type="ARBA" id="ARBA00023274"/>
    </source>
</evidence>
<dbReference type="GO" id="GO:0003735">
    <property type="term" value="F:structural constituent of ribosome"/>
    <property type="evidence" value="ECO:0007669"/>
    <property type="project" value="InterPro"/>
</dbReference>
<sequence length="168" mass="18728">MIRGDNSMAQLLLIKDVEALGRSGEIVNVKPGFARNFLLPQSLAVIADKNTLRMQERLKAEREKRAVADKKESEAVAMQIEGMTLVQVVKVDQEGHMYGSVTVAEIVHLIQDHAKIELEKKDIQLKHPIKTTGVHSLVVKLKEGVTANFNLKVMSEEGYRASLEEQKA</sequence>
<accession>A0A0C1JMR7</accession>
<dbReference type="SUPFAM" id="SSF55658">
    <property type="entry name" value="L9 N-domain-like"/>
    <property type="match status" value="1"/>
</dbReference>
<feature type="domain" description="Large ribosomal subunit protein bL9 C-terminal" evidence="9">
    <location>
        <begin position="72"/>
        <end position="154"/>
    </location>
</feature>
<gene>
    <name evidence="7 10" type="primary">rplI</name>
    <name evidence="10" type="ORF">DB44_CW00290</name>
</gene>
<dbReference type="NCBIfam" id="TIGR00158">
    <property type="entry name" value="L9"/>
    <property type="match status" value="1"/>
</dbReference>
<reference evidence="10 11" key="1">
    <citation type="journal article" date="2014" name="Mol. Biol. Evol.">
        <title>Massive expansion of Ubiquitination-related gene families within the Chlamydiae.</title>
        <authorList>
            <person name="Domman D."/>
            <person name="Collingro A."/>
            <person name="Lagkouvardos I."/>
            <person name="Gehre L."/>
            <person name="Weinmaier T."/>
            <person name="Rattei T."/>
            <person name="Subtil A."/>
            <person name="Horn M."/>
        </authorList>
    </citation>
    <scope>NUCLEOTIDE SEQUENCE [LARGE SCALE GENOMIC DNA]</scope>
    <source>
        <strain evidence="10 11">EI2</strain>
    </source>
</reference>
<dbReference type="PATRIC" id="fig|362787.3.peg.1109"/>
<comment type="function">
    <text evidence="7">Binds to the 23S rRNA.</text>
</comment>
<protein>
    <recommendedName>
        <fullName evidence="6 7">Large ribosomal subunit protein bL9</fullName>
    </recommendedName>
</protein>
<dbReference type="Pfam" id="PF01281">
    <property type="entry name" value="Ribosomal_L9_N"/>
    <property type="match status" value="1"/>
</dbReference>
<dbReference type="Gene3D" id="3.40.5.10">
    <property type="entry name" value="Ribosomal protein L9, N-terminal domain"/>
    <property type="match status" value="1"/>
</dbReference>
<feature type="domain" description="Ribosomal protein L9" evidence="8">
    <location>
        <begin position="10"/>
        <end position="53"/>
    </location>
</feature>
<dbReference type="Pfam" id="PF03948">
    <property type="entry name" value="Ribosomal_L9_C"/>
    <property type="match status" value="1"/>
</dbReference>
<dbReference type="PANTHER" id="PTHR21368">
    <property type="entry name" value="50S RIBOSOMAL PROTEIN L9"/>
    <property type="match status" value="1"/>
</dbReference>
<dbReference type="InterPro" id="IPR000244">
    <property type="entry name" value="Ribosomal_bL9"/>
</dbReference>
<comment type="caution">
    <text evidence="10">The sequence shown here is derived from an EMBL/GenBank/DDBJ whole genome shotgun (WGS) entry which is preliminary data.</text>
</comment>
<dbReference type="GO" id="GO:0006412">
    <property type="term" value="P:translation"/>
    <property type="evidence" value="ECO:0007669"/>
    <property type="project" value="UniProtKB-UniRule"/>
</dbReference>
<evidence type="ECO:0000256" key="2">
    <source>
        <dbReference type="ARBA" id="ARBA00022730"/>
    </source>
</evidence>
<dbReference type="Proteomes" id="UP000031465">
    <property type="component" value="Unassembled WGS sequence"/>
</dbReference>
<evidence type="ECO:0000259" key="9">
    <source>
        <dbReference type="Pfam" id="PF03948"/>
    </source>
</evidence>
<dbReference type="Gene3D" id="3.10.430.100">
    <property type="entry name" value="Ribosomal protein L9, C-terminal domain"/>
    <property type="match status" value="1"/>
</dbReference>
<evidence type="ECO:0000256" key="6">
    <source>
        <dbReference type="ARBA" id="ARBA00035292"/>
    </source>
</evidence>
<dbReference type="AlphaFoldDB" id="A0A0C1JMR7"/>
<evidence type="ECO:0000256" key="7">
    <source>
        <dbReference type="HAMAP-Rule" id="MF_00503"/>
    </source>
</evidence>
<dbReference type="HAMAP" id="MF_00503">
    <property type="entry name" value="Ribosomal_bL9"/>
    <property type="match status" value="1"/>
</dbReference>
<dbReference type="InterPro" id="IPR036791">
    <property type="entry name" value="Ribosomal_bL9_C_sf"/>
</dbReference>
<dbReference type="InterPro" id="IPR036935">
    <property type="entry name" value="Ribosomal_bL9_N_sf"/>
</dbReference>
<name>A0A0C1JMR7_9BACT</name>
<evidence type="ECO:0000259" key="8">
    <source>
        <dbReference type="Pfam" id="PF01281"/>
    </source>
</evidence>
<dbReference type="GO" id="GO:1990904">
    <property type="term" value="C:ribonucleoprotein complex"/>
    <property type="evidence" value="ECO:0007669"/>
    <property type="project" value="UniProtKB-KW"/>
</dbReference>
<evidence type="ECO:0000256" key="4">
    <source>
        <dbReference type="ARBA" id="ARBA00022980"/>
    </source>
</evidence>
<dbReference type="EMBL" id="JSAN01000069">
    <property type="protein sequence ID" value="KIC71856.1"/>
    <property type="molecule type" value="Genomic_DNA"/>
</dbReference>
<comment type="similarity">
    <text evidence="1 7">Belongs to the bacterial ribosomal protein bL9 family.</text>
</comment>
<dbReference type="GO" id="GO:0019843">
    <property type="term" value="F:rRNA binding"/>
    <property type="evidence" value="ECO:0007669"/>
    <property type="project" value="UniProtKB-UniRule"/>
</dbReference>
<evidence type="ECO:0000256" key="3">
    <source>
        <dbReference type="ARBA" id="ARBA00022884"/>
    </source>
</evidence>
<proteinExistence type="inferred from homology"/>
<dbReference type="InterPro" id="IPR020594">
    <property type="entry name" value="Ribosomal_bL9_bac/chp"/>
</dbReference>
<evidence type="ECO:0000256" key="1">
    <source>
        <dbReference type="ARBA" id="ARBA00010605"/>
    </source>
</evidence>
<dbReference type="SUPFAM" id="SSF55653">
    <property type="entry name" value="Ribosomal protein L9 C-domain"/>
    <property type="match status" value="1"/>
</dbReference>
<organism evidence="10 11">
    <name type="scientific">Candidatus Protochlamydia amoebophila</name>
    <dbReference type="NCBI Taxonomy" id="362787"/>
    <lineage>
        <taxon>Bacteria</taxon>
        <taxon>Pseudomonadati</taxon>
        <taxon>Chlamydiota</taxon>
        <taxon>Chlamydiia</taxon>
        <taxon>Parachlamydiales</taxon>
        <taxon>Parachlamydiaceae</taxon>
        <taxon>Candidatus Protochlamydia</taxon>
    </lineage>
</organism>